<dbReference type="Proteomes" id="UP000037020">
    <property type="component" value="Unassembled WGS sequence"/>
</dbReference>
<name>A0ABR5J987_9ACTN</name>
<organism evidence="1 2">
    <name type="scientific">Streptomyces varsoviensis</name>
    <dbReference type="NCBI Taxonomy" id="67373"/>
    <lineage>
        <taxon>Bacteria</taxon>
        <taxon>Bacillati</taxon>
        <taxon>Actinomycetota</taxon>
        <taxon>Actinomycetes</taxon>
        <taxon>Kitasatosporales</taxon>
        <taxon>Streptomycetaceae</taxon>
        <taxon>Streptomyces</taxon>
    </lineage>
</organism>
<proteinExistence type="predicted"/>
<evidence type="ECO:0000313" key="1">
    <source>
        <dbReference type="EMBL" id="KOG89917.1"/>
    </source>
</evidence>
<gene>
    <name evidence="1" type="ORF">ADK38_11590</name>
</gene>
<reference evidence="1 2" key="1">
    <citation type="submission" date="2015-07" db="EMBL/GenBank/DDBJ databases">
        <authorList>
            <person name="Ju K.-S."/>
            <person name="Doroghazi J.R."/>
            <person name="Metcalf W.W."/>
        </authorList>
    </citation>
    <scope>NUCLEOTIDE SEQUENCE [LARGE SCALE GENOMIC DNA]</scope>
    <source>
        <strain evidence="1 2">NRRL B-3589</strain>
    </source>
</reference>
<keyword evidence="2" id="KW-1185">Reference proteome</keyword>
<evidence type="ECO:0000313" key="2">
    <source>
        <dbReference type="Proteomes" id="UP000037020"/>
    </source>
</evidence>
<protein>
    <submittedName>
        <fullName evidence="1">Uncharacterized protein</fullName>
    </submittedName>
</protein>
<feature type="non-terminal residue" evidence="1">
    <location>
        <position position="100"/>
    </location>
</feature>
<dbReference type="EMBL" id="LGUT01000967">
    <property type="protein sequence ID" value="KOG89917.1"/>
    <property type="molecule type" value="Genomic_DNA"/>
</dbReference>
<accession>A0ABR5J987</accession>
<comment type="caution">
    <text evidence="1">The sequence shown here is derived from an EMBL/GenBank/DDBJ whole genome shotgun (WGS) entry which is preliminary data.</text>
</comment>
<sequence>MVVRAQRPEAVGGQRVGEVEYALDAADVLVRVLDEVAPGRQRGGVPGPRRPARLGGDGAQPLCLAPFQRVAPCGLGVVFGLRPRQGFEVEGGFGGCLLYT</sequence>